<evidence type="ECO:0000313" key="1">
    <source>
        <dbReference type="EMBL" id="CAB4878965.1"/>
    </source>
</evidence>
<reference evidence="1" key="1">
    <citation type="submission" date="2020-05" db="EMBL/GenBank/DDBJ databases">
        <authorList>
            <person name="Chiriac C."/>
            <person name="Salcher M."/>
            <person name="Ghai R."/>
            <person name="Kavagutti S V."/>
        </authorList>
    </citation>
    <scope>NUCLEOTIDE SEQUENCE</scope>
</reference>
<sequence>MNKRIFAALGTVILGAGLIAGIGSYVAAAKNDPGHIEAASAGTYTAPDGKSYPHYTLNLNTYPNALFGGHHGKDGAHPDWVSYGAAGPNGEVQPDATGGTNYIVPAHSAITISIWQYDSGETLNNDYFAHVRGTIDGTATFVKRYDVAGKTNVTPEEQITNIPADMVGHTFTIHGMSDGQNQVFLSIPLMMADDAEVTAAEEEGGYTNFPTKTTFTFITGDAGEYVWNCEFPCGDGTIARFGNAMSTMGFMSGHFTVKG</sequence>
<accession>A0A6J7ECB4</accession>
<gene>
    <name evidence="1" type="ORF">UFOPK3461_00782</name>
</gene>
<dbReference type="EMBL" id="CAFBLW010000066">
    <property type="protein sequence ID" value="CAB4878965.1"/>
    <property type="molecule type" value="Genomic_DNA"/>
</dbReference>
<dbReference type="AlphaFoldDB" id="A0A6J7ECB4"/>
<protein>
    <submittedName>
        <fullName evidence="1">Unannotated protein</fullName>
    </submittedName>
</protein>
<name>A0A6J7ECB4_9ZZZZ</name>
<organism evidence="1">
    <name type="scientific">freshwater metagenome</name>
    <dbReference type="NCBI Taxonomy" id="449393"/>
    <lineage>
        <taxon>unclassified sequences</taxon>
        <taxon>metagenomes</taxon>
        <taxon>ecological metagenomes</taxon>
    </lineage>
</organism>
<proteinExistence type="predicted"/>